<dbReference type="AlphaFoldDB" id="A0A654M3T7"/>
<name>A0A654M3T7_9ARCH</name>
<dbReference type="Proteomes" id="UP000058925">
    <property type="component" value="Chromosome"/>
</dbReference>
<evidence type="ECO:0000313" key="2">
    <source>
        <dbReference type="Proteomes" id="UP000058925"/>
    </source>
</evidence>
<protein>
    <submittedName>
        <fullName evidence="1">Uncharacterized protein</fullName>
    </submittedName>
</protein>
<gene>
    <name evidence="1" type="ORF">NMY3_03024</name>
</gene>
<accession>A0A654M3T7</accession>
<evidence type="ECO:0000313" key="1">
    <source>
        <dbReference type="EMBL" id="ALI37211.1"/>
    </source>
</evidence>
<dbReference type="KEGG" id="taa:NMY3_03024"/>
<keyword evidence="2" id="KW-1185">Reference proteome</keyword>
<reference evidence="2" key="1">
    <citation type="submission" date="2015-10" db="EMBL/GenBank/DDBJ databases">
        <title>Niche specialization of a soil ammonia-oxidizing archaeon, Candidatus Nitrosocosmicus oleophilus.</title>
        <authorList>
            <person name="Jung M.-Y."/>
            <person name="Rhee S.-K."/>
        </authorList>
    </citation>
    <scope>NUCLEOTIDE SEQUENCE [LARGE SCALE GENOMIC DNA]</scope>
    <source>
        <strain evidence="2">MY3</strain>
    </source>
</reference>
<organism evidence="1 2">
    <name type="scientific">Candidatus Nitrosocosmicus oleophilus</name>
    <dbReference type="NCBI Taxonomy" id="1353260"/>
    <lineage>
        <taxon>Archaea</taxon>
        <taxon>Nitrososphaerota</taxon>
        <taxon>Nitrososphaeria</taxon>
        <taxon>Nitrososphaerales</taxon>
        <taxon>Nitrososphaeraceae</taxon>
        <taxon>Candidatus Nitrosocosmicus</taxon>
    </lineage>
</organism>
<sequence length="61" mass="6986">MEVFTLNNNDNSDYLIIEFIIALKILFEAINANSNLNILTKFKDRNRTNIVSIKISQEVGV</sequence>
<dbReference type="EMBL" id="CP012850">
    <property type="protein sequence ID" value="ALI37211.1"/>
    <property type="molecule type" value="Genomic_DNA"/>
</dbReference>
<proteinExistence type="predicted"/>